<feature type="region of interest" description="Disordered" evidence="1">
    <location>
        <begin position="133"/>
        <end position="170"/>
    </location>
</feature>
<dbReference type="GO" id="GO:0005737">
    <property type="term" value="C:cytoplasm"/>
    <property type="evidence" value="ECO:0007669"/>
    <property type="project" value="TreeGrafter"/>
</dbReference>
<dbReference type="Proteomes" id="UP000321328">
    <property type="component" value="Unassembled WGS sequence"/>
</dbReference>
<dbReference type="AlphaFoldDB" id="A0A511D3P0"/>
<proteinExistence type="predicted"/>
<name>A0A511D3P0_9PSEU</name>
<dbReference type="STRING" id="1123024.GCA_000423625_00042"/>
<dbReference type="InterPro" id="IPR016639">
    <property type="entry name" value="GST_Omega/GSH"/>
</dbReference>
<sequence length="170" mass="18989">MAGCYRLVVARACLWANRIVIARRLLGLEGAISMGIAGPLHDDRSRRFHNDPDNRDPVLGIEYQREAYEKTVPGYDKGVTVPAVIEIASGKVVTNAYEELEFDVHHEVDRGLARVCIPTAHYGVRTPWPIRRRPATSCTPPSAERRRMTDQAGSWPRPAASRTAWAVRGM</sequence>
<organism evidence="2 3">
    <name type="scientific">Pseudonocardia asaccharolytica DSM 44247 = NBRC 16224</name>
    <dbReference type="NCBI Taxonomy" id="1123024"/>
    <lineage>
        <taxon>Bacteria</taxon>
        <taxon>Bacillati</taxon>
        <taxon>Actinomycetota</taxon>
        <taxon>Actinomycetes</taxon>
        <taxon>Pseudonocardiales</taxon>
        <taxon>Pseudonocardiaceae</taxon>
        <taxon>Pseudonocardia</taxon>
    </lineage>
</organism>
<comment type="caution">
    <text evidence="2">The sequence shown here is derived from an EMBL/GenBank/DDBJ whole genome shotgun (WGS) entry which is preliminary data.</text>
</comment>
<keyword evidence="3" id="KW-1185">Reference proteome</keyword>
<dbReference type="EMBL" id="BJVI01000034">
    <property type="protein sequence ID" value="GEL19277.1"/>
    <property type="molecule type" value="Genomic_DNA"/>
</dbReference>
<protein>
    <submittedName>
        <fullName evidence="2">Uncharacterized protein</fullName>
    </submittedName>
</protein>
<reference evidence="2 3" key="1">
    <citation type="submission" date="2019-07" db="EMBL/GenBank/DDBJ databases">
        <title>Whole genome shotgun sequence of Pseudonocardia asaccharolytica NBRC 16224.</title>
        <authorList>
            <person name="Hosoyama A."/>
            <person name="Uohara A."/>
            <person name="Ohji S."/>
            <person name="Ichikawa N."/>
        </authorList>
    </citation>
    <scope>NUCLEOTIDE SEQUENCE [LARGE SCALE GENOMIC DNA]</scope>
    <source>
        <strain evidence="2 3">NBRC 16224</strain>
    </source>
</reference>
<dbReference type="GO" id="GO:0004364">
    <property type="term" value="F:glutathione transferase activity"/>
    <property type="evidence" value="ECO:0007669"/>
    <property type="project" value="InterPro"/>
</dbReference>
<evidence type="ECO:0000256" key="1">
    <source>
        <dbReference type="SAM" id="MobiDB-lite"/>
    </source>
</evidence>
<evidence type="ECO:0000313" key="2">
    <source>
        <dbReference type="EMBL" id="GEL19277.1"/>
    </source>
</evidence>
<dbReference type="PANTHER" id="PTHR32419:SF6">
    <property type="entry name" value="GLUTATHIONE S-TRANSFERASE OMEGA-LIKE 1-RELATED"/>
    <property type="match status" value="1"/>
</dbReference>
<evidence type="ECO:0000313" key="3">
    <source>
        <dbReference type="Proteomes" id="UP000321328"/>
    </source>
</evidence>
<accession>A0A511D3P0</accession>
<dbReference type="PANTHER" id="PTHR32419">
    <property type="entry name" value="GLUTATHIONYL-HYDROQUINONE REDUCTASE"/>
    <property type="match status" value="1"/>
</dbReference>
<dbReference type="Gene3D" id="3.40.30.10">
    <property type="entry name" value="Glutaredoxin"/>
    <property type="match status" value="1"/>
</dbReference>
<gene>
    <name evidence="2" type="ORF">PA7_31140</name>
</gene>